<accession>A0A0E9NNT6</accession>
<feature type="region of interest" description="Disordered" evidence="1">
    <location>
        <begin position="36"/>
        <end position="56"/>
    </location>
</feature>
<reference evidence="2 3" key="3">
    <citation type="journal article" date="2015" name="Genome Announc.">
        <title>Draft Genome Sequence of the Archiascomycetous Yeast Saitoella complicata.</title>
        <authorList>
            <person name="Yamauchi K."/>
            <person name="Kondo S."/>
            <person name="Hamamoto M."/>
            <person name="Takahashi Y."/>
            <person name="Ogura Y."/>
            <person name="Hayashi T."/>
            <person name="Nishida H."/>
        </authorList>
    </citation>
    <scope>NUCLEOTIDE SEQUENCE [LARGE SCALE GENOMIC DNA]</scope>
    <source>
        <strain evidence="2 3">NRRL Y-17804</strain>
    </source>
</reference>
<proteinExistence type="predicted"/>
<evidence type="ECO:0000313" key="2">
    <source>
        <dbReference type="EMBL" id="GAO51356.1"/>
    </source>
</evidence>
<reference evidence="2 3" key="1">
    <citation type="journal article" date="2011" name="J. Gen. Appl. Microbiol.">
        <title>Draft genome sequencing of the enigmatic yeast Saitoella complicata.</title>
        <authorList>
            <person name="Nishida H."/>
            <person name="Hamamoto M."/>
            <person name="Sugiyama J."/>
        </authorList>
    </citation>
    <scope>NUCLEOTIDE SEQUENCE [LARGE SCALE GENOMIC DNA]</scope>
    <source>
        <strain evidence="2 3">NRRL Y-17804</strain>
    </source>
</reference>
<evidence type="ECO:0000256" key="1">
    <source>
        <dbReference type="SAM" id="MobiDB-lite"/>
    </source>
</evidence>
<protein>
    <submittedName>
        <fullName evidence="2">Uncharacterized protein</fullName>
    </submittedName>
</protein>
<organism evidence="2 3">
    <name type="scientific">Saitoella complicata (strain BCRC 22490 / CBS 7301 / JCM 7358 / NBRC 10748 / NRRL Y-17804)</name>
    <dbReference type="NCBI Taxonomy" id="698492"/>
    <lineage>
        <taxon>Eukaryota</taxon>
        <taxon>Fungi</taxon>
        <taxon>Dikarya</taxon>
        <taxon>Ascomycota</taxon>
        <taxon>Taphrinomycotina</taxon>
        <taxon>Taphrinomycotina incertae sedis</taxon>
        <taxon>Saitoella</taxon>
    </lineage>
</organism>
<gene>
    <name evidence="2" type="ORF">G7K_5458-t1</name>
</gene>
<feature type="region of interest" description="Disordered" evidence="1">
    <location>
        <begin position="90"/>
        <end position="130"/>
    </location>
</feature>
<dbReference type="AlphaFoldDB" id="A0A0E9NNT6"/>
<name>A0A0E9NNT6_SAICN</name>
<evidence type="ECO:0000313" key="3">
    <source>
        <dbReference type="Proteomes" id="UP000033140"/>
    </source>
</evidence>
<feature type="compositionally biased region" description="Low complexity" evidence="1">
    <location>
        <begin position="109"/>
        <end position="118"/>
    </location>
</feature>
<dbReference type="Proteomes" id="UP000033140">
    <property type="component" value="Unassembled WGS sequence"/>
</dbReference>
<reference evidence="2 3" key="2">
    <citation type="journal article" date="2014" name="J. Gen. Appl. Microbiol.">
        <title>The early diverging ascomycetous budding yeast Saitoella complicata has three histone deacetylases belonging to the Clr6, Hos2, and Rpd3 lineages.</title>
        <authorList>
            <person name="Nishida H."/>
            <person name="Matsumoto T."/>
            <person name="Kondo S."/>
            <person name="Hamamoto M."/>
            <person name="Yoshikawa H."/>
        </authorList>
    </citation>
    <scope>NUCLEOTIDE SEQUENCE [LARGE SCALE GENOMIC DNA]</scope>
    <source>
        <strain evidence="2 3">NRRL Y-17804</strain>
    </source>
</reference>
<comment type="caution">
    <text evidence="2">The sequence shown here is derived from an EMBL/GenBank/DDBJ whole genome shotgun (WGS) entry which is preliminary data.</text>
</comment>
<sequence>MVSRVVRGRKVMLSTATGSIEHTNREGQLQLLLPPASPRIIHPPHKTHPPPPPPPSLLCTISMSSQASRQERMSAPISEDEVKRLEAKYMVGDPNSAENKKKFREKQVPLPIRRPLLRSLKSRNEMPGSE</sequence>
<dbReference type="EMBL" id="BACD03000045">
    <property type="protein sequence ID" value="GAO51356.1"/>
    <property type="molecule type" value="Genomic_DNA"/>
</dbReference>
<keyword evidence="3" id="KW-1185">Reference proteome</keyword>